<dbReference type="GO" id="GO:0046872">
    <property type="term" value="F:metal ion binding"/>
    <property type="evidence" value="ECO:0007669"/>
    <property type="project" value="InterPro"/>
</dbReference>
<dbReference type="GO" id="GO:0003677">
    <property type="term" value="F:DNA binding"/>
    <property type="evidence" value="ECO:0007669"/>
    <property type="project" value="InterPro"/>
</dbReference>
<dbReference type="InterPro" id="IPR003735">
    <property type="entry name" value="Metal_Tscrpt_repr"/>
</dbReference>
<dbReference type="Proteomes" id="UP000054010">
    <property type="component" value="Unassembled WGS sequence"/>
</dbReference>
<reference evidence="1 2" key="1">
    <citation type="journal article" date="2011" name="J. Bacteriol.">
        <title>Draft genome sequence of the anoxygenic filamentous phototrophic bacterium Oscillochloris trichoides subsp. DG-6.</title>
        <authorList>
            <person name="Kuznetsov B.B."/>
            <person name="Ivanovsky R.N."/>
            <person name="Keppen O.I."/>
            <person name="Sukhacheva M.V."/>
            <person name="Bumazhkin B.K."/>
            <person name="Patutina E.O."/>
            <person name="Beletsky A.V."/>
            <person name="Mardanov A.V."/>
            <person name="Baslerov R.V."/>
            <person name="Panteleeva A.N."/>
            <person name="Kolganova T.V."/>
            <person name="Ravin N.V."/>
            <person name="Skryabin K.G."/>
        </authorList>
    </citation>
    <scope>NUCLEOTIDE SEQUENCE [LARGE SCALE GENOMIC DNA]</scope>
    <source>
        <strain evidence="1 2">DG-6</strain>
    </source>
</reference>
<dbReference type="EMBL" id="ADVR01000030">
    <property type="protein sequence ID" value="EFO81017.1"/>
    <property type="molecule type" value="Genomic_DNA"/>
</dbReference>
<dbReference type="PANTHER" id="PTHR33677">
    <property type="entry name" value="TRANSCRIPTIONAL REPRESSOR FRMR-RELATED"/>
    <property type="match status" value="1"/>
</dbReference>
<proteinExistence type="predicted"/>
<dbReference type="eggNOG" id="COG1937">
    <property type="taxonomic scope" value="Bacteria"/>
</dbReference>
<sequence length="90" mass="10448">MRSEHQQDLINRLKTIEGHVRGVQRMVDSHAYCIDLLKQTQAIQQSLAKLDSIILAEHLRTCVTTAIRSDEISERERVVNELLQVFEKLH</sequence>
<evidence type="ECO:0008006" key="3">
    <source>
        <dbReference type="Google" id="ProtNLM"/>
    </source>
</evidence>
<organism evidence="1 2">
    <name type="scientific">Oscillochloris trichoides DG-6</name>
    <dbReference type="NCBI Taxonomy" id="765420"/>
    <lineage>
        <taxon>Bacteria</taxon>
        <taxon>Bacillati</taxon>
        <taxon>Chloroflexota</taxon>
        <taxon>Chloroflexia</taxon>
        <taxon>Chloroflexales</taxon>
        <taxon>Chloroflexineae</taxon>
        <taxon>Oscillochloridaceae</taxon>
        <taxon>Oscillochloris</taxon>
    </lineage>
</organism>
<comment type="caution">
    <text evidence="1">The sequence shown here is derived from an EMBL/GenBank/DDBJ whole genome shotgun (WGS) entry which is preliminary data.</text>
</comment>
<dbReference type="STRING" id="765420.OSCT_1120"/>
<dbReference type="HOGENOM" id="CLU_130332_2_3_0"/>
<evidence type="ECO:0000313" key="1">
    <source>
        <dbReference type="EMBL" id="EFO81017.1"/>
    </source>
</evidence>
<name>E1ICR9_9CHLR</name>
<dbReference type="PANTHER" id="PTHR33677:SF3">
    <property type="entry name" value="COPPER-SENSING TRANSCRIPTIONAL REPRESSOR RICR"/>
    <property type="match status" value="1"/>
</dbReference>
<protein>
    <recommendedName>
        <fullName evidence="3">Transcriptional regulator</fullName>
    </recommendedName>
</protein>
<dbReference type="GO" id="GO:0045892">
    <property type="term" value="P:negative regulation of DNA-templated transcription"/>
    <property type="evidence" value="ECO:0007669"/>
    <property type="project" value="UniProtKB-ARBA"/>
</dbReference>
<accession>E1ICR9</accession>
<gene>
    <name evidence="1" type="ORF">OSCT_1120</name>
</gene>
<keyword evidence="2" id="KW-1185">Reference proteome</keyword>
<dbReference type="OrthoDB" id="9811244at2"/>
<dbReference type="AlphaFoldDB" id="E1ICR9"/>
<dbReference type="Gene3D" id="1.20.58.1000">
    <property type="entry name" value="Metal-sensitive repressor, helix protomer"/>
    <property type="match status" value="1"/>
</dbReference>
<dbReference type="CDD" id="cd10151">
    <property type="entry name" value="TthCsoR-like_DUF156"/>
    <property type="match status" value="1"/>
</dbReference>
<dbReference type="InterPro" id="IPR038390">
    <property type="entry name" value="Metal_Tscrpt_repr_sf"/>
</dbReference>
<dbReference type="Pfam" id="PF02583">
    <property type="entry name" value="Trns_repr_metal"/>
    <property type="match status" value="1"/>
</dbReference>
<evidence type="ECO:0000313" key="2">
    <source>
        <dbReference type="Proteomes" id="UP000054010"/>
    </source>
</evidence>